<dbReference type="UniPathway" id="UPA00378"/>
<feature type="compositionally biased region" description="Low complexity" evidence="1">
    <location>
        <begin position="37"/>
        <end position="51"/>
    </location>
</feature>
<protein>
    <submittedName>
        <fullName evidence="2">Uncharacterized protein</fullName>
    </submittedName>
</protein>
<dbReference type="AlphaFoldDB" id="A0A453FES1"/>
<proteinExistence type="predicted"/>
<feature type="region of interest" description="Disordered" evidence="1">
    <location>
        <begin position="35"/>
        <end position="102"/>
    </location>
</feature>
<dbReference type="EnsemblPlants" id="AET3Gv20655500.40">
    <property type="protein sequence ID" value="AET3Gv20655500.40"/>
    <property type="gene ID" value="AET3Gv20655500"/>
</dbReference>
<name>A0A453FES1_AEGTS</name>
<evidence type="ECO:0000256" key="1">
    <source>
        <dbReference type="SAM" id="MobiDB-lite"/>
    </source>
</evidence>
<evidence type="ECO:0000313" key="3">
    <source>
        <dbReference type="Proteomes" id="UP000015105"/>
    </source>
</evidence>
<sequence length="102" mass="11153">LLYDYFISTIFLIFLPDLVSTKGLLMYCPVKFKAGDSTPGSSSTATITTSTKNANIKKEKMGTISKERSSKKSRKETELVGSSPVRPEKEEKLCVLPSEASA</sequence>
<keyword evidence="3" id="KW-1185">Reference proteome</keyword>
<organism evidence="2 3">
    <name type="scientific">Aegilops tauschii subsp. strangulata</name>
    <name type="common">Goatgrass</name>
    <dbReference type="NCBI Taxonomy" id="200361"/>
    <lineage>
        <taxon>Eukaryota</taxon>
        <taxon>Viridiplantae</taxon>
        <taxon>Streptophyta</taxon>
        <taxon>Embryophyta</taxon>
        <taxon>Tracheophyta</taxon>
        <taxon>Spermatophyta</taxon>
        <taxon>Magnoliopsida</taxon>
        <taxon>Liliopsida</taxon>
        <taxon>Poales</taxon>
        <taxon>Poaceae</taxon>
        <taxon>BOP clade</taxon>
        <taxon>Pooideae</taxon>
        <taxon>Triticodae</taxon>
        <taxon>Triticeae</taxon>
        <taxon>Triticinae</taxon>
        <taxon>Aegilops</taxon>
    </lineage>
</organism>
<dbReference type="Proteomes" id="UP000015105">
    <property type="component" value="Chromosome 3D"/>
</dbReference>
<evidence type="ECO:0000313" key="2">
    <source>
        <dbReference type="EnsemblPlants" id="AET3Gv20655500.40"/>
    </source>
</evidence>
<feature type="compositionally biased region" description="Basic and acidic residues" evidence="1">
    <location>
        <begin position="56"/>
        <end position="78"/>
    </location>
</feature>
<reference evidence="2" key="4">
    <citation type="submission" date="2019-03" db="UniProtKB">
        <authorList>
            <consortium name="EnsemblPlants"/>
        </authorList>
    </citation>
    <scope>IDENTIFICATION</scope>
</reference>
<reference evidence="2" key="3">
    <citation type="journal article" date="2017" name="Nature">
        <title>Genome sequence of the progenitor of the wheat D genome Aegilops tauschii.</title>
        <authorList>
            <person name="Luo M.C."/>
            <person name="Gu Y.Q."/>
            <person name="Puiu D."/>
            <person name="Wang H."/>
            <person name="Twardziok S.O."/>
            <person name="Deal K.R."/>
            <person name="Huo N."/>
            <person name="Zhu T."/>
            <person name="Wang L."/>
            <person name="Wang Y."/>
            <person name="McGuire P.E."/>
            <person name="Liu S."/>
            <person name="Long H."/>
            <person name="Ramasamy R.K."/>
            <person name="Rodriguez J.C."/>
            <person name="Van S.L."/>
            <person name="Yuan L."/>
            <person name="Wang Z."/>
            <person name="Xia Z."/>
            <person name="Xiao L."/>
            <person name="Anderson O.D."/>
            <person name="Ouyang S."/>
            <person name="Liang Y."/>
            <person name="Zimin A.V."/>
            <person name="Pertea G."/>
            <person name="Qi P."/>
            <person name="Bennetzen J.L."/>
            <person name="Dai X."/>
            <person name="Dawson M.W."/>
            <person name="Muller H.G."/>
            <person name="Kugler K."/>
            <person name="Rivarola-Duarte L."/>
            <person name="Spannagl M."/>
            <person name="Mayer K.F.X."/>
            <person name="Lu F.H."/>
            <person name="Bevan M.W."/>
            <person name="Leroy P."/>
            <person name="Li P."/>
            <person name="You F.M."/>
            <person name="Sun Q."/>
            <person name="Liu Z."/>
            <person name="Lyons E."/>
            <person name="Wicker T."/>
            <person name="Salzberg S.L."/>
            <person name="Devos K.M."/>
            <person name="Dvorak J."/>
        </authorList>
    </citation>
    <scope>NUCLEOTIDE SEQUENCE [LARGE SCALE GENOMIC DNA]</scope>
    <source>
        <strain evidence="2">cv. AL8/78</strain>
    </source>
</reference>
<accession>A0A453FES1</accession>
<dbReference type="Gramene" id="AET3Gv20655500.40">
    <property type="protein sequence ID" value="AET3Gv20655500.40"/>
    <property type="gene ID" value="AET3Gv20655500"/>
</dbReference>
<reference evidence="3" key="2">
    <citation type="journal article" date="2017" name="Nat. Plants">
        <title>The Aegilops tauschii genome reveals multiple impacts of transposons.</title>
        <authorList>
            <person name="Zhao G."/>
            <person name="Zou C."/>
            <person name="Li K."/>
            <person name="Wang K."/>
            <person name="Li T."/>
            <person name="Gao L."/>
            <person name="Zhang X."/>
            <person name="Wang H."/>
            <person name="Yang Z."/>
            <person name="Liu X."/>
            <person name="Jiang W."/>
            <person name="Mao L."/>
            <person name="Kong X."/>
            <person name="Jiao Y."/>
            <person name="Jia J."/>
        </authorList>
    </citation>
    <scope>NUCLEOTIDE SEQUENCE [LARGE SCALE GENOMIC DNA]</scope>
    <source>
        <strain evidence="3">cv. AL8/78</strain>
    </source>
</reference>
<reference evidence="3" key="1">
    <citation type="journal article" date="2014" name="Science">
        <title>Ancient hybridizations among the ancestral genomes of bread wheat.</title>
        <authorList>
            <consortium name="International Wheat Genome Sequencing Consortium,"/>
            <person name="Marcussen T."/>
            <person name="Sandve S.R."/>
            <person name="Heier L."/>
            <person name="Spannagl M."/>
            <person name="Pfeifer M."/>
            <person name="Jakobsen K.S."/>
            <person name="Wulff B.B."/>
            <person name="Steuernagel B."/>
            <person name="Mayer K.F."/>
            <person name="Olsen O.A."/>
        </authorList>
    </citation>
    <scope>NUCLEOTIDE SEQUENCE [LARGE SCALE GENOMIC DNA]</scope>
    <source>
        <strain evidence="3">cv. AL8/78</strain>
    </source>
</reference>
<reference evidence="2" key="5">
    <citation type="journal article" date="2021" name="G3 (Bethesda)">
        <title>Aegilops tauschii genome assembly Aet v5.0 features greater sequence contiguity and improved annotation.</title>
        <authorList>
            <person name="Wang L."/>
            <person name="Zhu T."/>
            <person name="Rodriguez J.C."/>
            <person name="Deal K.R."/>
            <person name="Dubcovsky J."/>
            <person name="McGuire P.E."/>
            <person name="Lux T."/>
            <person name="Spannagl M."/>
            <person name="Mayer K.F.X."/>
            <person name="Baldrich P."/>
            <person name="Meyers B.C."/>
            <person name="Huo N."/>
            <person name="Gu Y.Q."/>
            <person name="Zhou H."/>
            <person name="Devos K.M."/>
            <person name="Bennetzen J.L."/>
            <person name="Unver T."/>
            <person name="Budak H."/>
            <person name="Gulick P.J."/>
            <person name="Galiba G."/>
            <person name="Kalapos B."/>
            <person name="Nelson D.R."/>
            <person name="Li P."/>
            <person name="You F.M."/>
            <person name="Luo M.C."/>
            <person name="Dvorak J."/>
        </authorList>
    </citation>
    <scope>NUCLEOTIDE SEQUENCE [LARGE SCALE GENOMIC DNA]</scope>
    <source>
        <strain evidence="2">cv. AL8/78</strain>
    </source>
</reference>